<comment type="similarity">
    <text evidence="13">Belongs to the LpxK family.</text>
</comment>
<dbReference type="GO" id="GO:0009029">
    <property type="term" value="F:lipid-A 4'-kinase activity"/>
    <property type="evidence" value="ECO:0007669"/>
    <property type="project" value="UniProtKB-UniRule"/>
</dbReference>
<comment type="function">
    <text evidence="1 13">Transfers the gamma-phosphate of ATP to the 4'-position of a tetraacyldisaccharide 1-phosphate intermediate (termed DS-1-P) to form tetraacyldisaccharide 1,4'-bis-phosphate (lipid IVA).</text>
</comment>
<comment type="pathway">
    <text evidence="2 13">Glycolipid biosynthesis; lipid IV(A) biosynthesis; lipid IV(A) from (3R)-3-hydroxytetradecanoyl-[acyl-carrier-protein] and UDP-N-acetyl-alpha-D-glucosamine: step 6/6.</text>
</comment>
<evidence type="ECO:0000256" key="13">
    <source>
        <dbReference type="HAMAP-Rule" id="MF_00409"/>
    </source>
</evidence>
<evidence type="ECO:0000256" key="1">
    <source>
        <dbReference type="ARBA" id="ARBA00002274"/>
    </source>
</evidence>
<accession>A0A1G5VS32</accession>
<evidence type="ECO:0000256" key="7">
    <source>
        <dbReference type="ARBA" id="ARBA00022679"/>
    </source>
</evidence>
<dbReference type="Gene3D" id="3.40.50.300">
    <property type="entry name" value="P-loop containing nucleotide triphosphate hydrolases"/>
    <property type="match status" value="1"/>
</dbReference>
<dbReference type="EMBL" id="FMXA01000009">
    <property type="protein sequence ID" value="SDA48711.1"/>
    <property type="molecule type" value="Genomic_DNA"/>
</dbReference>
<dbReference type="GO" id="GO:0005524">
    <property type="term" value="F:ATP binding"/>
    <property type="evidence" value="ECO:0007669"/>
    <property type="project" value="UniProtKB-UniRule"/>
</dbReference>
<feature type="binding site" evidence="13">
    <location>
        <begin position="63"/>
        <end position="70"/>
    </location>
    <ligand>
        <name>ATP</name>
        <dbReference type="ChEBI" id="CHEBI:30616"/>
    </ligand>
</feature>
<keyword evidence="15" id="KW-1185">Reference proteome</keyword>
<reference evidence="14 15" key="1">
    <citation type="submission" date="2016-10" db="EMBL/GenBank/DDBJ databases">
        <authorList>
            <person name="de Groot N.N."/>
        </authorList>
    </citation>
    <scope>NUCLEOTIDE SEQUENCE [LARGE SCALE GENOMIC DNA]</scope>
    <source>
        <strain evidence="14 15">DSM 15230</strain>
    </source>
</reference>
<evidence type="ECO:0000256" key="4">
    <source>
        <dbReference type="ARBA" id="ARBA00016436"/>
    </source>
</evidence>
<evidence type="ECO:0000256" key="11">
    <source>
        <dbReference type="ARBA" id="ARBA00023098"/>
    </source>
</evidence>
<dbReference type="InterPro" id="IPR027417">
    <property type="entry name" value="P-loop_NTPase"/>
</dbReference>
<dbReference type="PANTHER" id="PTHR42724">
    <property type="entry name" value="TETRAACYLDISACCHARIDE 4'-KINASE"/>
    <property type="match status" value="1"/>
</dbReference>
<dbReference type="EC" id="2.7.1.130" evidence="3 13"/>
<dbReference type="STRING" id="209880.SAMN02910343_00835"/>
<dbReference type="GeneID" id="87755864"/>
<evidence type="ECO:0000256" key="2">
    <source>
        <dbReference type="ARBA" id="ARBA00004870"/>
    </source>
</evidence>
<proteinExistence type="inferred from homology"/>
<organism evidence="14 15">
    <name type="scientific">Allisonella histaminiformans</name>
    <dbReference type="NCBI Taxonomy" id="209880"/>
    <lineage>
        <taxon>Bacteria</taxon>
        <taxon>Bacillati</taxon>
        <taxon>Bacillota</taxon>
        <taxon>Negativicutes</taxon>
        <taxon>Veillonellales</taxon>
        <taxon>Veillonellaceae</taxon>
        <taxon>Allisonella</taxon>
    </lineage>
</organism>
<dbReference type="PANTHER" id="PTHR42724:SF1">
    <property type="entry name" value="TETRAACYLDISACCHARIDE 4'-KINASE, MITOCHONDRIAL-RELATED"/>
    <property type="match status" value="1"/>
</dbReference>
<dbReference type="UniPathway" id="UPA00359">
    <property type="reaction ID" value="UER00482"/>
</dbReference>
<gene>
    <name evidence="13" type="primary">lpxK</name>
    <name evidence="14" type="ORF">SAMN02910343_00835</name>
</gene>
<keyword evidence="11 13" id="KW-0443">Lipid metabolism</keyword>
<evidence type="ECO:0000256" key="8">
    <source>
        <dbReference type="ARBA" id="ARBA00022741"/>
    </source>
</evidence>
<evidence type="ECO:0000256" key="9">
    <source>
        <dbReference type="ARBA" id="ARBA00022777"/>
    </source>
</evidence>
<evidence type="ECO:0000256" key="3">
    <source>
        <dbReference type="ARBA" id="ARBA00012071"/>
    </source>
</evidence>
<dbReference type="Pfam" id="PF02606">
    <property type="entry name" value="LpxK"/>
    <property type="match status" value="1"/>
</dbReference>
<dbReference type="GO" id="GO:0005886">
    <property type="term" value="C:plasma membrane"/>
    <property type="evidence" value="ECO:0007669"/>
    <property type="project" value="TreeGrafter"/>
</dbReference>
<keyword evidence="7 13" id="KW-0808">Transferase</keyword>
<evidence type="ECO:0000256" key="10">
    <source>
        <dbReference type="ARBA" id="ARBA00022840"/>
    </source>
</evidence>
<evidence type="ECO:0000256" key="12">
    <source>
        <dbReference type="ARBA" id="ARBA00029757"/>
    </source>
</evidence>
<evidence type="ECO:0000313" key="14">
    <source>
        <dbReference type="EMBL" id="SDA48711.1"/>
    </source>
</evidence>
<keyword evidence="5 13" id="KW-0444">Lipid biosynthesis</keyword>
<evidence type="ECO:0000313" key="15">
    <source>
        <dbReference type="Proteomes" id="UP000199689"/>
    </source>
</evidence>
<keyword evidence="9 13" id="KW-0418">Kinase</keyword>
<dbReference type="GO" id="GO:0009245">
    <property type="term" value="P:lipid A biosynthetic process"/>
    <property type="evidence" value="ECO:0007669"/>
    <property type="project" value="UniProtKB-UniRule"/>
</dbReference>
<dbReference type="HAMAP" id="MF_00409">
    <property type="entry name" value="LpxK"/>
    <property type="match status" value="1"/>
</dbReference>
<dbReference type="GO" id="GO:0009244">
    <property type="term" value="P:lipopolysaccharide core region biosynthetic process"/>
    <property type="evidence" value="ECO:0007669"/>
    <property type="project" value="TreeGrafter"/>
</dbReference>
<dbReference type="InterPro" id="IPR003758">
    <property type="entry name" value="LpxK"/>
</dbReference>
<name>A0A1G5VS32_9FIRM</name>
<sequence length="366" mass="40659">MSVESYILRLQKEKNPGVGGTLILGMLSALETLYRRGVISRRQKEMAGAETVSIPVISVGNMTAGGTGKTPCIIRLTGMLKQSGHRPAVLTRGYRGKLEKNGGIVSDWNQVLLPAEEAGDEPYMMAVKMPHVPVLVGKDRNASAEKAIAMGADVLLLDDGFQYWRLNRDLDIVLIDCTNPFGAGHLLPRGLLREPLDCMKRADVFVLTKSDQVTEKEKQEIIRKIREIHPKAPVVESHHTPVGIIEYHAWKRKEEVSAEEGRGRKAFLLCGIGNPDSFTRTAEELGITVTGTMYFPDHHHYTVDDIRSAERRARETGAEILLTTEKDIVKIKEASEIPLYALKIEMKFTGDGEQCMNELISRVFGV</sequence>
<dbReference type="SUPFAM" id="SSF52540">
    <property type="entry name" value="P-loop containing nucleoside triphosphate hydrolases"/>
    <property type="match status" value="1"/>
</dbReference>
<keyword evidence="8 13" id="KW-0547">Nucleotide-binding</keyword>
<protein>
    <recommendedName>
        <fullName evidence="4 13">Tetraacyldisaccharide 4'-kinase</fullName>
        <ecNumber evidence="3 13">2.7.1.130</ecNumber>
    </recommendedName>
    <alternativeName>
        <fullName evidence="12 13">Lipid A 4'-kinase</fullName>
    </alternativeName>
</protein>
<dbReference type="Proteomes" id="UP000199689">
    <property type="component" value="Unassembled WGS sequence"/>
</dbReference>
<comment type="catalytic activity">
    <reaction evidence="13">
        <text>a lipid A disaccharide + ATP = a lipid IVA + ADP + H(+)</text>
        <dbReference type="Rhea" id="RHEA:67840"/>
        <dbReference type="ChEBI" id="CHEBI:15378"/>
        <dbReference type="ChEBI" id="CHEBI:30616"/>
        <dbReference type="ChEBI" id="CHEBI:176343"/>
        <dbReference type="ChEBI" id="CHEBI:176425"/>
        <dbReference type="ChEBI" id="CHEBI:456216"/>
        <dbReference type="EC" id="2.7.1.130"/>
    </reaction>
</comment>
<keyword evidence="10 13" id="KW-0067">ATP-binding</keyword>
<dbReference type="AlphaFoldDB" id="A0A1G5VS32"/>
<dbReference type="NCBIfam" id="TIGR00682">
    <property type="entry name" value="lpxK"/>
    <property type="match status" value="1"/>
</dbReference>
<dbReference type="RefSeq" id="WP_091364171.1">
    <property type="nucleotide sequence ID" value="NZ_FMXA01000009.1"/>
</dbReference>
<evidence type="ECO:0000256" key="5">
    <source>
        <dbReference type="ARBA" id="ARBA00022516"/>
    </source>
</evidence>
<evidence type="ECO:0000256" key="6">
    <source>
        <dbReference type="ARBA" id="ARBA00022556"/>
    </source>
</evidence>
<dbReference type="OrthoDB" id="9789797at2"/>
<keyword evidence="6 13" id="KW-0441">Lipid A biosynthesis</keyword>